<dbReference type="SMART" id="SM00612">
    <property type="entry name" value="Kelch"/>
    <property type="match status" value="3"/>
</dbReference>
<evidence type="ECO:0000256" key="5">
    <source>
        <dbReference type="SAM" id="MobiDB-lite"/>
    </source>
</evidence>
<reference evidence="6" key="1">
    <citation type="journal article" date="2011" name="PLoS ONE">
        <title>A deep insight into the sialotranscriptome of the gulf coast tick, Amblyomma maculatum.</title>
        <authorList>
            <person name="Karim S."/>
            <person name="Singh P."/>
            <person name="Ribeiro J.M."/>
        </authorList>
    </citation>
    <scope>NUCLEOTIDE SEQUENCE</scope>
    <source>
        <tissue evidence="6">Salivary gland</tissue>
    </source>
</reference>
<dbReference type="SUPFAM" id="SSF117281">
    <property type="entry name" value="Kelch motif"/>
    <property type="match status" value="1"/>
</dbReference>
<keyword evidence="1" id="KW-0880">Kelch repeat</keyword>
<dbReference type="SUPFAM" id="SSF50965">
    <property type="entry name" value="Galactose oxidase, central domain"/>
    <property type="match status" value="1"/>
</dbReference>
<organism evidence="6">
    <name type="scientific">Amblyomma maculatum</name>
    <name type="common">Gulf Coast tick</name>
    <dbReference type="NCBI Taxonomy" id="34609"/>
    <lineage>
        <taxon>Eukaryota</taxon>
        <taxon>Metazoa</taxon>
        <taxon>Ecdysozoa</taxon>
        <taxon>Arthropoda</taxon>
        <taxon>Chelicerata</taxon>
        <taxon>Arachnida</taxon>
        <taxon>Acari</taxon>
        <taxon>Parasitiformes</taxon>
        <taxon>Ixodida</taxon>
        <taxon>Ixodoidea</taxon>
        <taxon>Ixodidae</taxon>
        <taxon>Amblyomminae</taxon>
        <taxon>Amblyomma</taxon>
    </lineage>
</organism>
<keyword evidence="2" id="KW-0677">Repeat</keyword>
<comment type="similarity">
    <text evidence="3">Belongs to the KLHDC10 family.</text>
</comment>
<dbReference type="EMBL" id="JO841466">
    <property type="protein sequence ID" value="AEO33083.1"/>
    <property type="molecule type" value="mRNA"/>
</dbReference>
<dbReference type="PANTHER" id="PTHR46428:SF1">
    <property type="entry name" value="KELCH DOMAIN-CONTAINING PROTEIN 10"/>
    <property type="match status" value="1"/>
</dbReference>
<dbReference type="InterPro" id="IPR015915">
    <property type="entry name" value="Kelch-typ_b-propeller"/>
</dbReference>
<accession>G3MHW5</accession>
<evidence type="ECO:0000256" key="1">
    <source>
        <dbReference type="ARBA" id="ARBA00022441"/>
    </source>
</evidence>
<sequence length="395" mass="44393">PADWRRGRRRRGAGTTASATATWSDHNGGCFFFRPLVIEIVEHKGPTVPKPRSGHRIVASGASVYAFGGYNPDNAGDDPSSALFQELWMFNSYTKRWANLLMTGNVPTELASHAALLHHDRMLVYGGTGVPFGERISNRLYAFNLRTHHWDLVPTTGDLPYEQYGQAMCVHMGHLYVLGGTTGFEYSMDVHQLCLSDLTWKRLHCHSEPTRRYRHELAVYKNRIIVLGGGTAQDSLPLRKLPAFNTTLLRWELLFTAPDPPHGFPSKRRCHSCVQYRDAVFVCGGHNGTRVLDDVWRLDLPTLQWHRMPVRLPSPVYFHAAAVSESGQMFIFGGVTAVDGTSRCNSLWSMWLTVPSLLELSWLALLHTAPWLATLPAKQLARDGVPLSILERLQR</sequence>
<dbReference type="GO" id="GO:0032874">
    <property type="term" value="P:positive regulation of stress-activated MAPK cascade"/>
    <property type="evidence" value="ECO:0007669"/>
    <property type="project" value="TreeGrafter"/>
</dbReference>
<dbReference type="InterPro" id="IPR006652">
    <property type="entry name" value="Kelch_1"/>
</dbReference>
<evidence type="ECO:0000256" key="2">
    <source>
        <dbReference type="ARBA" id="ARBA00022737"/>
    </source>
</evidence>
<feature type="compositionally biased region" description="Basic residues" evidence="5">
    <location>
        <begin position="1"/>
        <end position="12"/>
    </location>
</feature>
<dbReference type="AlphaFoldDB" id="G3MHW5"/>
<dbReference type="PANTHER" id="PTHR46428">
    <property type="entry name" value="KELCH DOMAIN-CONTAINING PROTEIN 10"/>
    <property type="match status" value="1"/>
</dbReference>
<dbReference type="Pfam" id="PF01344">
    <property type="entry name" value="Kelch_1"/>
    <property type="match status" value="1"/>
</dbReference>
<evidence type="ECO:0000256" key="3">
    <source>
        <dbReference type="ARBA" id="ARBA00038487"/>
    </source>
</evidence>
<evidence type="ECO:0000256" key="4">
    <source>
        <dbReference type="ARBA" id="ARBA00041041"/>
    </source>
</evidence>
<dbReference type="Pfam" id="PF24681">
    <property type="entry name" value="Kelch_KLHDC2_KLHL20_DRC7"/>
    <property type="match status" value="1"/>
</dbReference>
<feature type="non-terminal residue" evidence="6">
    <location>
        <position position="1"/>
    </location>
</feature>
<proteinExistence type="evidence at transcript level"/>
<dbReference type="InterPro" id="IPR011043">
    <property type="entry name" value="Gal_Oxase/kelch_b-propeller"/>
</dbReference>
<name>G3MHW5_AMBMU</name>
<feature type="region of interest" description="Disordered" evidence="5">
    <location>
        <begin position="1"/>
        <end position="20"/>
    </location>
</feature>
<dbReference type="Gene3D" id="2.120.10.80">
    <property type="entry name" value="Kelch-type beta propeller"/>
    <property type="match status" value="2"/>
</dbReference>
<protein>
    <recommendedName>
        <fullName evidence="4">Kelch domain-containing protein 10</fullName>
    </recommendedName>
</protein>
<dbReference type="InterPro" id="IPR052125">
    <property type="entry name" value="KLHDC10"/>
</dbReference>
<evidence type="ECO:0000313" key="6">
    <source>
        <dbReference type="EMBL" id="AEO33083.1"/>
    </source>
</evidence>